<proteinExistence type="predicted"/>
<dbReference type="AlphaFoldDB" id="A0A926Y0X0"/>
<organism evidence="2 3">
    <name type="scientific">Spirosoma profusum</name>
    <dbReference type="NCBI Taxonomy" id="2771354"/>
    <lineage>
        <taxon>Bacteria</taxon>
        <taxon>Pseudomonadati</taxon>
        <taxon>Bacteroidota</taxon>
        <taxon>Cytophagia</taxon>
        <taxon>Cytophagales</taxon>
        <taxon>Cytophagaceae</taxon>
        <taxon>Spirosoma</taxon>
    </lineage>
</organism>
<dbReference type="InterPro" id="IPR000326">
    <property type="entry name" value="PAP2/HPO"/>
</dbReference>
<dbReference type="Gene3D" id="1.10.606.20">
    <property type="match status" value="1"/>
</dbReference>
<keyword evidence="3" id="KW-1185">Reference proteome</keyword>
<dbReference type="PANTHER" id="PTHR34599">
    <property type="entry name" value="PEROXIDASE-RELATED"/>
    <property type="match status" value="1"/>
</dbReference>
<evidence type="ECO:0000313" key="2">
    <source>
        <dbReference type="EMBL" id="MBD2704599.1"/>
    </source>
</evidence>
<feature type="domain" description="Phosphatidic acid phosphatase type 2/haloperoxidase" evidence="1">
    <location>
        <begin position="311"/>
        <end position="425"/>
    </location>
</feature>
<dbReference type="InterPro" id="IPR036938">
    <property type="entry name" value="PAP2/HPO_sf"/>
</dbReference>
<evidence type="ECO:0000313" key="3">
    <source>
        <dbReference type="Proteomes" id="UP000598820"/>
    </source>
</evidence>
<dbReference type="Pfam" id="PF01569">
    <property type="entry name" value="PAP2"/>
    <property type="match status" value="1"/>
</dbReference>
<protein>
    <submittedName>
        <fullName evidence="2">Vanadium-dependent haloperoxidase</fullName>
    </submittedName>
</protein>
<reference evidence="2" key="1">
    <citation type="submission" date="2020-09" db="EMBL/GenBank/DDBJ databases">
        <authorList>
            <person name="Kim M.K."/>
        </authorList>
    </citation>
    <scope>NUCLEOTIDE SEQUENCE</scope>
    <source>
        <strain evidence="2">BT702</strain>
    </source>
</reference>
<dbReference type="CDD" id="cd03398">
    <property type="entry name" value="PAP2_haloperoxidase"/>
    <property type="match status" value="1"/>
</dbReference>
<gene>
    <name evidence="2" type="ORF">IC229_28430</name>
</gene>
<dbReference type="RefSeq" id="WP_190891303.1">
    <property type="nucleotide sequence ID" value="NZ_JACWZY010000034.1"/>
</dbReference>
<dbReference type="InterPro" id="IPR052559">
    <property type="entry name" value="V-haloperoxidase"/>
</dbReference>
<dbReference type="SUPFAM" id="SSF48317">
    <property type="entry name" value="Acid phosphatase/Vanadium-dependent haloperoxidase"/>
    <property type="match status" value="1"/>
</dbReference>
<dbReference type="Proteomes" id="UP000598820">
    <property type="component" value="Unassembled WGS sequence"/>
</dbReference>
<dbReference type="EMBL" id="JACWZY010000034">
    <property type="protein sequence ID" value="MBD2704599.1"/>
    <property type="molecule type" value="Genomic_DNA"/>
</dbReference>
<comment type="caution">
    <text evidence="2">The sequence shown here is derived from an EMBL/GenBank/DDBJ whole genome shotgun (WGS) entry which is preliminary data.</text>
</comment>
<evidence type="ECO:0000259" key="1">
    <source>
        <dbReference type="Pfam" id="PF01569"/>
    </source>
</evidence>
<dbReference type="PANTHER" id="PTHR34599:SF1">
    <property type="entry name" value="PHOSPHATIDIC ACID PHOSPHATASE TYPE 2_HALOPEROXIDASE DOMAIN-CONTAINING PROTEIN"/>
    <property type="match status" value="1"/>
</dbReference>
<name>A0A926Y0X0_9BACT</name>
<sequence>MIQSAHIQHFTKSVKWLILSLLLTTSCQDHQIPGPADASSFSASVLTTWLTMQLKLGLTAPGSPTVAPRRYAYSSIALYESIVPGLAGYQSIAPQLNGLPALPTVIPNVSYYWPACANAAMAAMSRNFYPTTSAANKASIDSLETANTTLYQKERTNDELNRSAEFGRKIAAAIFDWSKTDGNDNTTPYTPPVGLGLWVPTPPAFAPAAVPNWGKGRLIVANSDAGADQGPPIPYSEATNSAYYAQVKELYDISQSLTAEQRIIATFWPDNSWFNVLSQVLAIEKPKLHAAAIAFVKVGISVSDVQISLFKSKYFYNGVRPVTYIRTVMNQPTWNTLIPTPAHPEYPAGHSATSGAAAQALTLVFGDNYKYTDRPYNLVGFSPRSYNSFNEAAREAGVSRLYAGLHYRKTNEISLVQGQVVANNVVQKLKFTL</sequence>
<accession>A0A926Y0X0</accession>